<feature type="chain" id="PRO_5011496122" evidence="1">
    <location>
        <begin position="27"/>
        <end position="466"/>
    </location>
</feature>
<dbReference type="Pfam" id="PF01841">
    <property type="entry name" value="Transglut_core"/>
    <property type="match status" value="1"/>
</dbReference>
<dbReference type="Gene3D" id="3.10.620.30">
    <property type="match status" value="1"/>
</dbReference>
<dbReference type="InterPro" id="IPR038765">
    <property type="entry name" value="Papain-like_cys_pep_sf"/>
</dbReference>
<dbReference type="GO" id="GO:0005737">
    <property type="term" value="C:cytoplasm"/>
    <property type="evidence" value="ECO:0007669"/>
    <property type="project" value="TreeGrafter"/>
</dbReference>
<evidence type="ECO:0000256" key="1">
    <source>
        <dbReference type="SAM" id="SignalP"/>
    </source>
</evidence>
<evidence type="ECO:0000313" key="4">
    <source>
        <dbReference type="Proteomes" id="UP000199608"/>
    </source>
</evidence>
<dbReference type="InterPro" id="IPR021655">
    <property type="entry name" value="Put_metal-bd"/>
</dbReference>
<feature type="domain" description="Transglutaminase-like" evidence="2">
    <location>
        <begin position="200"/>
        <end position="254"/>
    </location>
</feature>
<evidence type="ECO:0000313" key="3">
    <source>
        <dbReference type="EMBL" id="SDU49415.1"/>
    </source>
</evidence>
<dbReference type="SMART" id="SM00460">
    <property type="entry name" value="TGc"/>
    <property type="match status" value="1"/>
</dbReference>
<feature type="signal peptide" evidence="1">
    <location>
        <begin position="1"/>
        <end position="26"/>
    </location>
</feature>
<dbReference type="AlphaFoldDB" id="A0A1H2IZR3"/>
<evidence type="ECO:0000259" key="2">
    <source>
        <dbReference type="SMART" id="SM00460"/>
    </source>
</evidence>
<keyword evidence="1" id="KW-0732">Signal</keyword>
<gene>
    <name evidence="3" type="ORF">SAMN04487931_11029</name>
</gene>
<protein>
    <submittedName>
        <fullName evidence="3">Transglutaminase-like superfamily protein</fullName>
    </submittedName>
</protein>
<dbReference type="PANTHER" id="PTHR46333">
    <property type="entry name" value="CYTOKINESIS PROTEIN 3"/>
    <property type="match status" value="1"/>
</dbReference>
<dbReference type="PANTHER" id="PTHR46333:SF2">
    <property type="entry name" value="CYTOKINESIS PROTEIN 3"/>
    <property type="match status" value="1"/>
</dbReference>
<proteinExistence type="predicted"/>
<keyword evidence="4" id="KW-1185">Reference proteome</keyword>
<dbReference type="Proteomes" id="UP000199608">
    <property type="component" value="Unassembled WGS sequence"/>
</dbReference>
<dbReference type="Pfam" id="PF11617">
    <property type="entry name" value="Cu-binding_MopE"/>
    <property type="match status" value="1"/>
</dbReference>
<dbReference type="SUPFAM" id="SSF54001">
    <property type="entry name" value="Cysteine proteinases"/>
    <property type="match status" value="1"/>
</dbReference>
<name>A0A1H2IZR3_9BACT</name>
<sequence>MKIVKRTLGVIIIFTSLFCNFSYAFAEEGYHYHINPAYIHLAKQRSSISSKNTIKLAVAIQCYSYDDLKNALSVQLKNHTQNFQIHMEYDFQFSEVGDILMQVQNEVFSDDDYLANSYVSYSYSWSGYNGNVDIDLQIDFLTTYEEEQAITQRVQEILYGENGIIDLEMNAEEKEKEIHDWIVLNVEYDTSLVEHSAYAALFHGKTVCQGYSLLMYRMLDIVDIESRIVVSDSMNHAWNMVYLCGNWYHLDVTWDDPIPDTPGRVLYNYYNLSDSEINDDHILTVGYPTASLAYIEGVCGSDPPSLNIYYRDYDNDGYGDPDSPYETSSQPSGYVKDNTDCNDYDSSIHPGATEIRGDGIDQDCDGSDYLEFATFYLQSKILEIPSVTIDDRNMQWIMRATERNVFRLIKQIPVTETVSESAIFNLQTHILEIPSVTIGDRDMKWIMRATERNMFQLIRQIPVTSF</sequence>
<dbReference type="EMBL" id="FNLL01000010">
    <property type="protein sequence ID" value="SDU49415.1"/>
    <property type="molecule type" value="Genomic_DNA"/>
</dbReference>
<reference evidence="4" key="1">
    <citation type="submission" date="2016-10" db="EMBL/GenBank/DDBJ databases">
        <authorList>
            <person name="Varghese N."/>
            <person name="Submissions S."/>
        </authorList>
    </citation>
    <scope>NUCLEOTIDE SEQUENCE [LARGE SCALE GENOMIC DNA]</scope>
    <source>
        <strain evidence="4">DSM 3384</strain>
    </source>
</reference>
<dbReference type="RefSeq" id="WP_092236256.1">
    <property type="nucleotide sequence ID" value="NZ_FNLL01000010.1"/>
</dbReference>
<dbReference type="InterPro" id="IPR002931">
    <property type="entry name" value="Transglutaminase-like"/>
</dbReference>
<dbReference type="InterPro" id="IPR052557">
    <property type="entry name" value="CAP/Cytokinesis_protein"/>
</dbReference>
<organism evidence="3 4">
    <name type="scientific">Desulfobacula phenolica</name>
    <dbReference type="NCBI Taxonomy" id="90732"/>
    <lineage>
        <taxon>Bacteria</taxon>
        <taxon>Pseudomonadati</taxon>
        <taxon>Thermodesulfobacteriota</taxon>
        <taxon>Desulfobacteria</taxon>
        <taxon>Desulfobacterales</taxon>
        <taxon>Desulfobacteraceae</taxon>
        <taxon>Desulfobacula</taxon>
    </lineage>
</organism>
<accession>A0A1H2IZR3</accession>